<dbReference type="OrthoDB" id="9795467at2"/>
<dbReference type="Pfam" id="PF13416">
    <property type="entry name" value="SBP_bac_8"/>
    <property type="match status" value="1"/>
</dbReference>
<dbReference type="eggNOG" id="COG1653">
    <property type="taxonomic scope" value="Bacteria"/>
</dbReference>
<name>A0A081P3C6_9BACL</name>
<evidence type="ECO:0000313" key="5">
    <source>
        <dbReference type="EMBL" id="KEQ25199.1"/>
    </source>
</evidence>
<dbReference type="AlphaFoldDB" id="A0A081P3C6"/>
<dbReference type="GO" id="GO:1901982">
    <property type="term" value="F:maltose binding"/>
    <property type="evidence" value="ECO:0007669"/>
    <property type="project" value="TreeGrafter"/>
</dbReference>
<dbReference type="Gene3D" id="3.40.190.10">
    <property type="entry name" value="Periplasmic binding protein-like II"/>
    <property type="match status" value="2"/>
</dbReference>
<dbReference type="PANTHER" id="PTHR30061">
    <property type="entry name" value="MALTOSE-BINDING PERIPLASMIC PROTEIN"/>
    <property type="match status" value="1"/>
</dbReference>
<accession>A0A081P3C6</accession>
<feature type="signal peptide" evidence="4">
    <location>
        <begin position="1"/>
        <end position="19"/>
    </location>
</feature>
<dbReference type="RefSeq" id="WP_036682748.1">
    <property type="nucleotide sequence ID" value="NZ_JNVM01000011.1"/>
</dbReference>
<dbReference type="Proteomes" id="UP000028123">
    <property type="component" value="Unassembled WGS sequence"/>
</dbReference>
<feature type="chain" id="PRO_5039362930" description="ABC transporter substrate-binding protein" evidence="4">
    <location>
        <begin position="20"/>
        <end position="465"/>
    </location>
</feature>
<dbReference type="PANTHER" id="PTHR30061:SF50">
    <property type="entry name" value="MALTOSE_MALTODEXTRIN-BINDING PERIPLASMIC PROTEIN"/>
    <property type="match status" value="1"/>
</dbReference>
<keyword evidence="3 4" id="KW-0732">Signal</keyword>
<keyword evidence="2" id="KW-0813">Transport</keyword>
<dbReference type="InterPro" id="IPR006059">
    <property type="entry name" value="SBP"/>
</dbReference>
<keyword evidence="6" id="KW-1185">Reference proteome</keyword>
<comment type="caution">
    <text evidence="5">The sequence shown here is derived from an EMBL/GenBank/DDBJ whole genome shotgun (WGS) entry which is preliminary data.</text>
</comment>
<dbReference type="GO" id="GO:0042956">
    <property type="term" value="P:maltodextrin transmembrane transport"/>
    <property type="evidence" value="ECO:0007669"/>
    <property type="project" value="TreeGrafter"/>
</dbReference>
<dbReference type="SUPFAM" id="SSF53850">
    <property type="entry name" value="Periplasmic binding protein-like II"/>
    <property type="match status" value="1"/>
</dbReference>
<evidence type="ECO:0000256" key="4">
    <source>
        <dbReference type="SAM" id="SignalP"/>
    </source>
</evidence>
<evidence type="ECO:0008006" key="7">
    <source>
        <dbReference type="Google" id="ProtNLM"/>
    </source>
</evidence>
<evidence type="ECO:0000313" key="6">
    <source>
        <dbReference type="Proteomes" id="UP000028123"/>
    </source>
</evidence>
<protein>
    <recommendedName>
        <fullName evidence="7">ABC transporter substrate-binding protein</fullName>
    </recommendedName>
</protein>
<evidence type="ECO:0000256" key="3">
    <source>
        <dbReference type="ARBA" id="ARBA00022729"/>
    </source>
</evidence>
<evidence type="ECO:0000256" key="1">
    <source>
        <dbReference type="ARBA" id="ARBA00008520"/>
    </source>
</evidence>
<dbReference type="GO" id="GO:0015768">
    <property type="term" value="P:maltose transport"/>
    <property type="evidence" value="ECO:0007669"/>
    <property type="project" value="TreeGrafter"/>
</dbReference>
<comment type="similarity">
    <text evidence="1">Belongs to the bacterial solute-binding protein 1 family.</text>
</comment>
<organism evidence="5 6">
    <name type="scientific">Paenibacillus tyrfis</name>
    <dbReference type="NCBI Taxonomy" id="1501230"/>
    <lineage>
        <taxon>Bacteria</taxon>
        <taxon>Bacillati</taxon>
        <taxon>Bacillota</taxon>
        <taxon>Bacilli</taxon>
        <taxon>Bacillales</taxon>
        <taxon>Paenibacillaceae</taxon>
        <taxon>Paenibacillus</taxon>
    </lineage>
</organism>
<dbReference type="EMBL" id="JNVM01000011">
    <property type="protein sequence ID" value="KEQ25199.1"/>
    <property type="molecule type" value="Genomic_DNA"/>
</dbReference>
<proteinExistence type="inferred from homology"/>
<sequence length="465" mass="49746">MKKPMITLVSVLTALNVLTACGGGTNPSAKATPDSGAAPSTASTGPVNLTFWHAMGGANEEVVKKVAQTFNDTVGKEKGIVITPVFQGSYGDLMKKVRAAVQAKDVKNLPDIVQSPASETAYMKDIPYVVPAQTLADQDSSFRIADLEPNVVASFSYNGKLIGVPFANSTILLYYNKNLFKEAGLNPEQPPATIDELGQFAAKLTKKNGTQASQWGFSGTPELYHLSSWIGMQGGYIGNNKNGRTNTMTAVEFDSNGTMKKLMTEWKKAVGYGGIQTGADTNQNEEFAAGKLAMFMNSTAGLKGVLNAVGGKFEVGTAFLPKVDAGDKGGVAVGGSALYTMDRGDKAKIDAAREYMKYSTSAETQFVWHSGTGYFPVNLKTYDLPDMKAHLDKNPLFKTAINQLHASSPDTQEPMNAVSSEISTAMKEEILAYVTDKKDIDKAITSMATRINKALADYNRANGKN</sequence>
<dbReference type="CDD" id="cd14748">
    <property type="entry name" value="PBP2_UgpB"/>
    <property type="match status" value="1"/>
</dbReference>
<reference evidence="5 6" key="1">
    <citation type="submission" date="2014-06" db="EMBL/GenBank/DDBJ databases">
        <title>Draft genome sequence of Paenibacillus sp. MSt1.</title>
        <authorList>
            <person name="Aw Y.K."/>
            <person name="Ong K.S."/>
            <person name="Gan H.M."/>
            <person name="Lee S.M."/>
        </authorList>
    </citation>
    <scope>NUCLEOTIDE SEQUENCE [LARGE SCALE GENOMIC DNA]</scope>
    <source>
        <strain evidence="5 6">MSt1</strain>
    </source>
</reference>
<evidence type="ECO:0000256" key="2">
    <source>
        <dbReference type="ARBA" id="ARBA00022448"/>
    </source>
</evidence>
<gene>
    <name evidence="5" type="ORF">ET33_03845</name>
</gene>
<dbReference type="PROSITE" id="PS51257">
    <property type="entry name" value="PROKAR_LIPOPROTEIN"/>
    <property type="match status" value="1"/>
</dbReference>
<dbReference type="GO" id="GO:0055052">
    <property type="term" value="C:ATP-binding cassette (ABC) transporter complex, substrate-binding subunit-containing"/>
    <property type="evidence" value="ECO:0007669"/>
    <property type="project" value="TreeGrafter"/>
</dbReference>